<proteinExistence type="predicted"/>
<evidence type="ECO:0000256" key="1">
    <source>
        <dbReference type="SAM" id="MobiDB-lite"/>
    </source>
</evidence>
<dbReference type="AlphaFoldDB" id="A0A0M3HMG5"/>
<protein>
    <submittedName>
        <fullName evidence="3">Reverse transcriptase domain-containing protein</fullName>
    </submittedName>
</protein>
<evidence type="ECO:0000313" key="2">
    <source>
        <dbReference type="Proteomes" id="UP000036681"/>
    </source>
</evidence>
<feature type="compositionally biased region" description="Basic and acidic residues" evidence="1">
    <location>
        <begin position="42"/>
        <end position="61"/>
    </location>
</feature>
<reference evidence="3" key="1">
    <citation type="submission" date="2017-02" db="UniProtKB">
        <authorList>
            <consortium name="WormBaseParasite"/>
        </authorList>
    </citation>
    <scope>IDENTIFICATION</scope>
</reference>
<organism evidence="2 3">
    <name type="scientific">Ascaris lumbricoides</name>
    <name type="common">Giant roundworm</name>
    <dbReference type="NCBI Taxonomy" id="6252"/>
    <lineage>
        <taxon>Eukaryota</taxon>
        <taxon>Metazoa</taxon>
        <taxon>Ecdysozoa</taxon>
        <taxon>Nematoda</taxon>
        <taxon>Chromadorea</taxon>
        <taxon>Rhabditida</taxon>
        <taxon>Spirurina</taxon>
        <taxon>Ascaridomorpha</taxon>
        <taxon>Ascaridoidea</taxon>
        <taxon>Ascarididae</taxon>
        <taxon>Ascaris</taxon>
    </lineage>
</organism>
<dbReference type="WBParaSite" id="ALUE_0000271001-mRNA-1">
    <property type="protein sequence ID" value="ALUE_0000271001-mRNA-1"/>
    <property type="gene ID" value="ALUE_0000271001"/>
</dbReference>
<name>A0A0M3HMG5_ASCLU</name>
<feature type="region of interest" description="Disordered" evidence="1">
    <location>
        <begin position="42"/>
        <end position="63"/>
    </location>
</feature>
<dbReference type="Proteomes" id="UP000036681">
    <property type="component" value="Unplaced"/>
</dbReference>
<keyword evidence="2" id="KW-1185">Reference proteome</keyword>
<evidence type="ECO:0000313" key="3">
    <source>
        <dbReference type="WBParaSite" id="ALUE_0000271001-mRNA-1"/>
    </source>
</evidence>
<sequence>MDVVVGRYIFAKTTTADMPSSSNLTSIVISQVANVDRITIEGDASSHSKQEAEKMPPKPYDDLFIEPPDDYDVVYGDYNTT</sequence>
<accession>A0A0M3HMG5</accession>